<evidence type="ECO:0000256" key="1">
    <source>
        <dbReference type="SAM" id="MobiDB-lite"/>
    </source>
</evidence>
<dbReference type="EMBL" id="CALLCH030000001">
    <property type="protein sequence ID" value="CAI4210560.1"/>
    <property type="molecule type" value="Genomic_DNA"/>
</dbReference>
<organism evidence="3 4">
    <name type="scientific">Parascedosporium putredinis</name>
    <dbReference type="NCBI Taxonomy" id="1442378"/>
    <lineage>
        <taxon>Eukaryota</taxon>
        <taxon>Fungi</taxon>
        <taxon>Dikarya</taxon>
        <taxon>Ascomycota</taxon>
        <taxon>Pezizomycotina</taxon>
        <taxon>Sordariomycetes</taxon>
        <taxon>Hypocreomycetidae</taxon>
        <taxon>Microascales</taxon>
        <taxon>Microascaceae</taxon>
        <taxon>Parascedosporium</taxon>
    </lineage>
</organism>
<name>A0A9P1M516_9PEZI</name>
<dbReference type="AlphaFoldDB" id="A0A9P1M516"/>
<evidence type="ECO:0000313" key="4">
    <source>
        <dbReference type="Proteomes" id="UP000838763"/>
    </source>
</evidence>
<feature type="domain" description="MOSC" evidence="2">
    <location>
        <begin position="272"/>
        <end position="337"/>
    </location>
</feature>
<evidence type="ECO:0000313" key="3">
    <source>
        <dbReference type="EMBL" id="CAI4210560.1"/>
    </source>
</evidence>
<accession>A0A9P1M516</accession>
<reference evidence="3" key="1">
    <citation type="submission" date="2022-11" db="EMBL/GenBank/DDBJ databases">
        <authorList>
            <person name="Scott C."/>
            <person name="Bruce N."/>
        </authorList>
    </citation>
    <scope>NUCLEOTIDE SEQUENCE</scope>
</reference>
<sequence>MKITGVPRLTPQGLKYDRRFSLWRIPDDGVSLREKIQVFTNPEAALFDQRVVGLDEDDVDKEEKISYAPHKTKTPVHTRAPAGAPDADGADHPSQATELRVPLCPDTTNLDPVTVTMYKSSATAFRMGREYDAWFTACFGFPVALVYIGDGRRPQLGFQPGTPARTPQRSPLAALLHILLDCVARCVAFLLALPTLAAAEGGKRAKHPPPKAPGALDHFYRLCSLPHRLRVLPCPPLRERERHPARDAPLPPQHPHRALVAPDRPGHLSVAGSPVFKLTGNCARCTSVNVDYETGRPTKGPRGTVLKTLAKTRRVDKGKRWEAIFGRYASLAVAPETSPRKWWAGGEWGEEGAAAATATPVTKVAVGDPVRVTRRNRERDVWDWPPLK</sequence>
<dbReference type="OrthoDB" id="17255at2759"/>
<comment type="caution">
    <text evidence="3">The sequence shown here is derived from an EMBL/GenBank/DDBJ whole genome shotgun (WGS) entry which is preliminary data.</text>
</comment>
<dbReference type="Proteomes" id="UP000838763">
    <property type="component" value="Unassembled WGS sequence"/>
</dbReference>
<evidence type="ECO:0000259" key="2">
    <source>
        <dbReference type="Pfam" id="PF03473"/>
    </source>
</evidence>
<protein>
    <recommendedName>
        <fullName evidence="2">MOSC domain-containing protein</fullName>
    </recommendedName>
</protein>
<dbReference type="Pfam" id="PF03473">
    <property type="entry name" value="MOSC"/>
    <property type="match status" value="1"/>
</dbReference>
<proteinExistence type="predicted"/>
<keyword evidence="4" id="KW-1185">Reference proteome</keyword>
<gene>
    <name evidence="3" type="ORF">PPNO1_LOCUS362</name>
</gene>
<feature type="region of interest" description="Disordered" evidence="1">
    <location>
        <begin position="64"/>
        <end position="94"/>
    </location>
</feature>
<dbReference type="SUPFAM" id="SSF141673">
    <property type="entry name" value="MOSC N-terminal domain-like"/>
    <property type="match status" value="1"/>
</dbReference>
<dbReference type="InterPro" id="IPR005302">
    <property type="entry name" value="MoCF_Sase_C"/>
</dbReference>